<sequence>MSLIYIYRTQASESMPRKHSESTTVSSDSKHMPTQKQPSGTTQKTRRISVNIPTLTTPSTHAHSHESMRMGVIGIQFNSMDALGVPYQYNANSQEYLFAKTPTHVTLHFDAGKPLMLNQLNLLTTNKVHIIRVDAMSKSNANRKLKLSNKIVMLGNYWRCSKTPHSFHNANQTLDNAPSTGPLIKSPSNSSFQHIMNTLLSEQRIGRLPFVTQSQLLMAREKNVQIGADLLRGQYGIVHGEWIRSDPLLNQCSYLVLHRFQHVDVSFRIEKSSRNQAHMCKVLMELDASTFEADVYHLEASLHNRSTKHPLCQQQMFNLRRGIMNQLKIQFQLPENEKYTQIKDATFVLTNMQGLDHVSLETDYSRLNHPSSYAFFSPFIVSVYAERFALFSRKGALSGVS</sequence>
<evidence type="ECO:0000313" key="2">
    <source>
        <dbReference type="EMBL" id="CAD9080594.1"/>
    </source>
</evidence>
<reference evidence="2" key="1">
    <citation type="submission" date="2021-01" db="EMBL/GenBank/DDBJ databases">
        <authorList>
            <person name="Corre E."/>
            <person name="Pelletier E."/>
            <person name="Niang G."/>
            <person name="Scheremetjew M."/>
            <person name="Finn R."/>
            <person name="Kale V."/>
            <person name="Holt S."/>
            <person name="Cochrane G."/>
            <person name="Meng A."/>
            <person name="Brown T."/>
            <person name="Cohen L."/>
        </authorList>
    </citation>
    <scope>NUCLEOTIDE SEQUENCE</scope>
    <source>
        <strain evidence="2">WS</strain>
    </source>
</reference>
<accession>A0A7S1KR04</accession>
<dbReference type="AlphaFoldDB" id="A0A7S1KR04"/>
<evidence type="ECO:0000256" key="1">
    <source>
        <dbReference type="SAM" id="MobiDB-lite"/>
    </source>
</evidence>
<organism evidence="2">
    <name type="scientific">Percolomonas cosmopolitus</name>
    <dbReference type="NCBI Taxonomy" id="63605"/>
    <lineage>
        <taxon>Eukaryota</taxon>
        <taxon>Discoba</taxon>
        <taxon>Heterolobosea</taxon>
        <taxon>Tetramitia</taxon>
        <taxon>Eutetramitia</taxon>
        <taxon>Percolomonadidae</taxon>
        <taxon>Percolomonas</taxon>
    </lineage>
</organism>
<dbReference type="EMBL" id="HBGD01004599">
    <property type="protein sequence ID" value="CAD9080594.1"/>
    <property type="molecule type" value="Transcribed_RNA"/>
</dbReference>
<protein>
    <submittedName>
        <fullName evidence="2">Uncharacterized protein</fullName>
    </submittedName>
</protein>
<proteinExistence type="predicted"/>
<gene>
    <name evidence="2" type="ORF">PCOS0759_LOCUS3834</name>
</gene>
<feature type="compositionally biased region" description="Polar residues" evidence="1">
    <location>
        <begin position="22"/>
        <end position="43"/>
    </location>
</feature>
<name>A0A7S1KR04_9EUKA</name>
<feature type="region of interest" description="Disordered" evidence="1">
    <location>
        <begin position="12"/>
        <end position="47"/>
    </location>
</feature>